<proteinExistence type="inferred from homology"/>
<dbReference type="Pfam" id="PF05222">
    <property type="entry name" value="AlaDh_PNT_N"/>
    <property type="match status" value="1"/>
</dbReference>
<protein>
    <submittedName>
        <fullName evidence="5">Saccharopine dehydrogenase</fullName>
    </submittedName>
</protein>
<accession>A0ABP4F898</accession>
<dbReference type="CDD" id="cd12188">
    <property type="entry name" value="SDH"/>
    <property type="match status" value="1"/>
</dbReference>
<dbReference type="InterPro" id="IPR007886">
    <property type="entry name" value="AlaDH/PNT_N"/>
</dbReference>
<dbReference type="PIRSF" id="PIRSF018250">
    <property type="entry name" value="Saccharopine_DH_Lys"/>
    <property type="match status" value="1"/>
</dbReference>
<evidence type="ECO:0000256" key="1">
    <source>
        <dbReference type="ARBA" id="ARBA00005689"/>
    </source>
</evidence>
<dbReference type="Proteomes" id="UP001499979">
    <property type="component" value="Unassembled WGS sequence"/>
</dbReference>
<evidence type="ECO:0000313" key="5">
    <source>
        <dbReference type="EMBL" id="GAA1157029.1"/>
    </source>
</evidence>
<feature type="domain" description="Alanine dehydrogenase/pyridine nucleotide transhydrogenase N-terminal" evidence="4">
    <location>
        <begin position="20"/>
        <end position="154"/>
    </location>
</feature>
<comment type="caution">
    <text evidence="5">The sequence shown here is derived from an EMBL/GenBank/DDBJ whole genome shotgun (WGS) entry which is preliminary data.</text>
</comment>
<dbReference type="SUPFAM" id="SSF52283">
    <property type="entry name" value="Formate/glycerate dehydrogenase catalytic domain-like"/>
    <property type="match status" value="1"/>
</dbReference>
<dbReference type="PANTHER" id="PTHR11133:SF23">
    <property type="entry name" value="SACCHAROPINE DEHYDROGENASE [NAD(+), L-LYSINE-FORMING]"/>
    <property type="match status" value="1"/>
</dbReference>
<dbReference type="SMART" id="SM01003">
    <property type="entry name" value="AlaDh_PNT_N"/>
    <property type="match status" value="1"/>
</dbReference>
<evidence type="ECO:0000313" key="6">
    <source>
        <dbReference type="Proteomes" id="UP001499979"/>
    </source>
</evidence>
<gene>
    <name evidence="5" type="ORF">GCM10009606_38760</name>
</gene>
<name>A0ABP4F898_9ACTN</name>
<dbReference type="PANTHER" id="PTHR11133">
    <property type="entry name" value="SACCHAROPINE DEHYDROGENASE"/>
    <property type="match status" value="1"/>
</dbReference>
<dbReference type="InterPro" id="IPR027281">
    <property type="entry name" value="Lys1"/>
</dbReference>
<evidence type="ECO:0000259" key="4">
    <source>
        <dbReference type="SMART" id="SM01003"/>
    </source>
</evidence>
<dbReference type="SUPFAM" id="SSF51735">
    <property type="entry name" value="NAD(P)-binding Rossmann-fold domains"/>
    <property type="match status" value="1"/>
</dbReference>
<keyword evidence="3" id="KW-0520">NAD</keyword>
<organism evidence="5 6">
    <name type="scientific">Nocardioides aquiterrae</name>
    <dbReference type="NCBI Taxonomy" id="203799"/>
    <lineage>
        <taxon>Bacteria</taxon>
        <taxon>Bacillati</taxon>
        <taxon>Actinomycetota</taxon>
        <taxon>Actinomycetes</taxon>
        <taxon>Propionibacteriales</taxon>
        <taxon>Nocardioidaceae</taxon>
        <taxon>Nocardioides</taxon>
    </lineage>
</organism>
<dbReference type="Gene3D" id="3.40.50.720">
    <property type="entry name" value="NAD(P)-binding Rossmann-like Domain"/>
    <property type="match status" value="2"/>
</dbReference>
<evidence type="ECO:0000256" key="2">
    <source>
        <dbReference type="ARBA" id="ARBA00023002"/>
    </source>
</evidence>
<keyword evidence="2" id="KW-0560">Oxidoreductase</keyword>
<keyword evidence="6" id="KW-1185">Reference proteome</keyword>
<dbReference type="EMBL" id="BAAAJE010000023">
    <property type="protein sequence ID" value="GAA1157029.1"/>
    <property type="molecule type" value="Genomic_DNA"/>
</dbReference>
<dbReference type="InterPro" id="IPR051168">
    <property type="entry name" value="AASS"/>
</dbReference>
<reference evidence="6" key="1">
    <citation type="journal article" date="2019" name="Int. J. Syst. Evol. Microbiol.">
        <title>The Global Catalogue of Microorganisms (GCM) 10K type strain sequencing project: providing services to taxonomists for standard genome sequencing and annotation.</title>
        <authorList>
            <consortium name="The Broad Institute Genomics Platform"/>
            <consortium name="The Broad Institute Genome Sequencing Center for Infectious Disease"/>
            <person name="Wu L."/>
            <person name="Ma J."/>
        </authorList>
    </citation>
    <scope>NUCLEOTIDE SEQUENCE [LARGE SCALE GENOMIC DNA]</scope>
    <source>
        <strain evidence="6">JCM 11813</strain>
    </source>
</reference>
<dbReference type="InterPro" id="IPR036291">
    <property type="entry name" value="NAD(P)-bd_dom_sf"/>
</dbReference>
<comment type="similarity">
    <text evidence="1">Belongs to the AlaDH/PNT family.</text>
</comment>
<sequence length="371" mass="40607">MTGATDRRWHPVRMQPVHVWIRSEARDTERRAPVVPADVPVLLDAGFEVTVEESPQRIFTDEEYAAAGAAIVPGGTWTDAPHDAYILGIKELPDEPATLRHQHIYFAHAFKGQEDARRTLERFRRGGGRLLDIEYLTDADDKRVVAFGYWAGYVGAALGVLHLAGTLTAPLAPMAKHELDAELEQAGKSGADQLLALVTGARGRSGRGAQRALMTAGLPITRWDRQETRDLHKLALLGHDMLVNCVVTHTPTTPFVEHADLQHERRLRVLADVTCDVTGPTNMLPVNTEITTWQEPTRRLHDGTPDSPPLDVIAIDNLPSLLPREASEGFSADLTPHLLGLADEGGPTGPWRAAARAFDQAMEEPEGTQGT</sequence>
<evidence type="ECO:0000256" key="3">
    <source>
        <dbReference type="ARBA" id="ARBA00023027"/>
    </source>
</evidence>